<dbReference type="SUPFAM" id="SSF57716">
    <property type="entry name" value="Glucocorticoid receptor-like (DNA-binding domain)"/>
    <property type="match status" value="1"/>
</dbReference>
<comment type="caution">
    <text evidence="9">The sequence shown here is derived from an EMBL/GenBank/DDBJ whole genome shotgun (WGS) entry which is preliminary data.</text>
</comment>
<feature type="domain" description="AN1-type" evidence="8">
    <location>
        <begin position="99"/>
        <end position="145"/>
    </location>
</feature>
<dbReference type="PANTHER" id="PTHR10634">
    <property type="entry name" value="AN1-TYPE ZINC FINGER PROTEIN"/>
    <property type="match status" value="1"/>
</dbReference>
<dbReference type="PROSITE" id="PS51036">
    <property type="entry name" value="ZF_A20"/>
    <property type="match status" value="1"/>
</dbReference>
<dbReference type="SMART" id="SM00154">
    <property type="entry name" value="ZnF_AN1"/>
    <property type="match status" value="1"/>
</dbReference>
<keyword evidence="4" id="KW-0862">Zinc</keyword>
<evidence type="ECO:0000256" key="5">
    <source>
        <dbReference type="PROSITE-ProRule" id="PRU00449"/>
    </source>
</evidence>
<gene>
    <name evidence="9" type="ORF">NE237_017238</name>
</gene>
<accession>A0A9Q0K7N4</accession>
<dbReference type="SUPFAM" id="SSF118310">
    <property type="entry name" value="AN1-like Zinc finger"/>
    <property type="match status" value="1"/>
</dbReference>
<feature type="compositionally biased region" description="Low complexity" evidence="6">
    <location>
        <begin position="68"/>
        <end position="83"/>
    </location>
</feature>
<dbReference type="PANTHER" id="PTHR10634:SF67">
    <property type="entry name" value="AN1-TYPE ZINC FINGER PROTEIN 3"/>
    <property type="match status" value="1"/>
</dbReference>
<dbReference type="InterPro" id="IPR035896">
    <property type="entry name" value="AN1-like_Znf"/>
</dbReference>
<evidence type="ECO:0000313" key="9">
    <source>
        <dbReference type="EMBL" id="KAJ4965389.1"/>
    </source>
</evidence>
<dbReference type="AlphaFoldDB" id="A0A9Q0K7N4"/>
<evidence type="ECO:0000256" key="4">
    <source>
        <dbReference type="ARBA" id="ARBA00022833"/>
    </source>
</evidence>
<dbReference type="InterPro" id="IPR050652">
    <property type="entry name" value="AN1_A20_ZnFinger"/>
</dbReference>
<dbReference type="GO" id="GO:0008270">
    <property type="term" value="F:zinc ion binding"/>
    <property type="evidence" value="ECO:0007669"/>
    <property type="project" value="UniProtKB-KW"/>
</dbReference>
<evidence type="ECO:0000259" key="8">
    <source>
        <dbReference type="PROSITE" id="PS51039"/>
    </source>
</evidence>
<dbReference type="FunFam" id="4.10.1110.10:FF:000001">
    <property type="entry name" value="Zinc finger AN1-type containing 6"/>
    <property type="match status" value="1"/>
</dbReference>
<dbReference type="Pfam" id="PF01754">
    <property type="entry name" value="zf-A20"/>
    <property type="match status" value="1"/>
</dbReference>
<comment type="function">
    <text evidence="1">May be involved in environmental stress response.</text>
</comment>
<proteinExistence type="predicted"/>
<sequence>MGSEDRMNEEMGWEDPESPILCITGCGFFGTRATQNRCSKCYKDFCLKQDQLSPVMASMEISEHLTRSPTTSIISSESSSGGPTVDVNPTVAGAVESSRMVKNRCMSCRKKVGLLGFTCRCGSTFCSEHRLPEMHSCTIDYKVGGQDGIANANPLVKADKVVRF</sequence>
<reference evidence="9" key="1">
    <citation type="journal article" date="2023" name="Plant J.">
        <title>The genome of the king protea, Protea cynaroides.</title>
        <authorList>
            <person name="Chang J."/>
            <person name="Duong T.A."/>
            <person name="Schoeman C."/>
            <person name="Ma X."/>
            <person name="Roodt D."/>
            <person name="Barker N."/>
            <person name="Li Z."/>
            <person name="Van de Peer Y."/>
            <person name="Mizrachi E."/>
        </authorList>
    </citation>
    <scope>NUCLEOTIDE SEQUENCE</scope>
    <source>
        <tissue evidence="9">Young leaves</tissue>
    </source>
</reference>
<feature type="domain" description="A20-type" evidence="7">
    <location>
        <begin position="16"/>
        <end position="50"/>
    </location>
</feature>
<dbReference type="Proteomes" id="UP001141806">
    <property type="component" value="Unassembled WGS sequence"/>
</dbReference>
<dbReference type="Pfam" id="PF01428">
    <property type="entry name" value="zf-AN1"/>
    <property type="match status" value="1"/>
</dbReference>
<evidence type="ECO:0000256" key="2">
    <source>
        <dbReference type="ARBA" id="ARBA00022723"/>
    </source>
</evidence>
<protein>
    <submittedName>
        <fullName evidence="9">Uncharacterized protein</fullName>
    </submittedName>
</protein>
<dbReference type="EMBL" id="JAMYWD010000007">
    <property type="protein sequence ID" value="KAJ4965389.1"/>
    <property type="molecule type" value="Genomic_DNA"/>
</dbReference>
<dbReference type="SMART" id="SM00259">
    <property type="entry name" value="ZnF_A20"/>
    <property type="match status" value="1"/>
</dbReference>
<name>A0A9Q0K7N4_9MAGN</name>
<keyword evidence="3 5" id="KW-0863">Zinc-finger</keyword>
<dbReference type="GO" id="GO:0003677">
    <property type="term" value="F:DNA binding"/>
    <property type="evidence" value="ECO:0007669"/>
    <property type="project" value="InterPro"/>
</dbReference>
<keyword evidence="2" id="KW-0479">Metal-binding</keyword>
<evidence type="ECO:0000256" key="3">
    <source>
        <dbReference type="ARBA" id="ARBA00022771"/>
    </source>
</evidence>
<dbReference type="Gene3D" id="1.20.5.4770">
    <property type="match status" value="1"/>
</dbReference>
<dbReference type="PROSITE" id="PS51039">
    <property type="entry name" value="ZF_AN1"/>
    <property type="match status" value="1"/>
</dbReference>
<dbReference type="OrthoDB" id="428577at2759"/>
<feature type="region of interest" description="Disordered" evidence="6">
    <location>
        <begin position="63"/>
        <end position="88"/>
    </location>
</feature>
<dbReference type="InterPro" id="IPR000058">
    <property type="entry name" value="Znf_AN1"/>
</dbReference>
<evidence type="ECO:0000256" key="1">
    <source>
        <dbReference type="ARBA" id="ARBA00003732"/>
    </source>
</evidence>
<dbReference type="Gene3D" id="4.10.1110.10">
    <property type="entry name" value="AN1-like Zinc finger"/>
    <property type="match status" value="1"/>
</dbReference>
<evidence type="ECO:0000259" key="7">
    <source>
        <dbReference type="PROSITE" id="PS51036"/>
    </source>
</evidence>
<evidence type="ECO:0000256" key="6">
    <source>
        <dbReference type="SAM" id="MobiDB-lite"/>
    </source>
</evidence>
<dbReference type="InterPro" id="IPR002653">
    <property type="entry name" value="Znf_A20"/>
</dbReference>
<evidence type="ECO:0000313" key="10">
    <source>
        <dbReference type="Proteomes" id="UP001141806"/>
    </source>
</evidence>
<organism evidence="9 10">
    <name type="scientific">Protea cynaroides</name>
    <dbReference type="NCBI Taxonomy" id="273540"/>
    <lineage>
        <taxon>Eukaryota</taxon>
        <taxon>Viridiplantae</taxon>
        <taxon>Streptophyta</taxon>
        <taxon>Embryophyta</taxon>
        <taxon>Tracheophyta</taxon>
        <taxon>Spermatophyta</taxon>
        <taxon>Magnoliopsida</taxon>
        <taxon>Proteales</taxon>
        <taxon>Proteaceae</taxon>
        <taxon>Protea</taxon>
    </lineage>
</organism>
<keyword evidence="10" id="KW-1185">Reference proteome</keyword>